<dbReference type="GO" id="GO:0009898">
    <property type="term" value="C:cytoplasmic side of plasma membrane"/>
    <property type="evidence" value="ECO:0007669"/>
    <property type="project" value="TreeGrafter"/>
</dbReference>
<evidence type="ECO:0000313" key="2">
    <source>
        <dbReference type="EMBL" id="CAB4873870.1"/>
    </source>
</evidence>
<gene>
    <name evidence="2" type="ORF">UFOPK3402_00843</name>
</gene>
<dbReference type="SUPFAM" id="SSF52540">
    <property type="entry name" value="P-loop containing nucleoside triphosphate hydrolases"/>
    <property type="match status" value="1"/>
</dbReference>
<sequence>MEPGSHSHGQRPHLITQDPDITSELLRLAAAAGIELEVLADAASGRGAWGAAPLILIGADLAGSLAALHVARRPGVVVVSAPHRLDALPDSALWRDAVAVGAEQVVQLPDADGWLIKRLGETADGPSRGGTITAVTSATGGSGASTLAAGLALAAQESSGRALLIDGDSGGGGIDLLLGSEEVQGIRWPDLAQAEGRVSAVTLDYALPHAGGLAVLSHGRMLAQPISQAALSAVIDSGVRGYHQIVIDAPRSTWESAPEMLERADRVLLVVPARVRAIAAAAQAAPWLRGVNPALTVIVRSVPKGVAIRDVERALAAHDLLTLPDHPALATRADRGEPLLIADAYGRAVRSVLSASLPAAAFVA</sequence>
<accession>A0A6J7DY06</accession>
<feature type="domain" description="Rv3660c-like CheY-like N-terminal" evidence="1">
    <location>
        <begin position="15"/>
        <end position="127"/>
    </location>
</feature>
<protein>
    <submittedName>
        <fullName evidence="2">Unannotated protein</fullName>
    </submittedName>
</protein>
<dbReference type="PANTHER" id="PTHR43384">
    <property type="entry name" value="SEPTUM SITE-DETERMINING PROTEIN MIND HOMOLOG, CHLOROPLASTIC-RELATED"/>
    <property type="match status" value="1"/>
</dbReference>
<dbReference type="InterPro" id="IPR059050">
    <property type="entry name" value="Rv3660c_N"/>
</dbReference>
<organism evidence="2">
    <name type="scientific">freshwater metagenome</name>
    <dbReference type="NCBI Taxonomy" id="449393"/>
    <lineage>
        <taxon>unclassified sequences</taxon>
        <taxon>metagenomes</taxon>
        <taxon>ecological metagenomes</taxon>
    </lineage>
</organism>
<dbReference type="InterPro" id="IPR022521">
    <property type="entry name" value="Rv3660c"/>
</dbReference>
<dbReference type="NCBIfam" id="TIGR03815">
    <property type="entry name" value="CpaE_hom_Actino"/>
    <property type="match status" value="1"/>
</dbReference>
<dbReference type="AlphaFoldDB" id="A0A6J7DY06"/>
<dbReference type="GO" id="GO:0005829">
    <property type="term" value="C:cytosol"/>
    <property type="evidence" value="ECO:0007669"/>
    <property type="project" value="TreeGrafter"/>
</dbReference>
<dbReference type="GO" id="GO:0005524">
    <property type="term" value="F:ATP binding"/>
    <property type="evidence" value="ECO:0007669"/>
    <property type="project" value="TreeGrafter"/>
</dbReference>
<dbReference type="PANTHER" id="PTHR43384:SF11">
    <property type="entry name" value="SEPTUM SITE DETERMINING PROTEIN"/>
    <property type="match status" value="1"/>
</dbReference>
<dbReference type="Gene3D" id="3.40.50.300">
    <property type="entry name" value="P-loop containing nucleotide triphosphate hydrolases"/>
    <property type="match status" value="1"/>
</dbReference>
<dbReference type="GO" id="GO:0016887">
    <property type="term" value="F:ATP hydrolysis activity"/>
    <property type="evidence" value="ECO:0007669"/>
    <property type="project" value="TreeGrafter"/>
</dbReference>
<evidence type="ECO:0000259" key="1">
    <source>
        <dbReference type="Pfam" id="PF26563"/>
    </source>
</evidence>
<dbReference type="InterPro" id="IPR027417">
    <property type="entry name" value="P-loop_NTPase"/>
</dbReference>
<reference evidence="2" key="1">
    <citation type="submission" date="2020-05" db="EMBL/GenBank/DDBJ databases">
        <authorList>
            <person name="Chiriac C."/>
            <person name="Salcher M."/>
            <person name="Ghai R."/>
            <person name="Kavagutti S V."/>
        </authorList>
    </citation>
    <scope>NUCLEOTIDE SEQUENCE</scope>
</reference>
<dbReference type="EMBL" id="CAFBLS010000089">
    <property type="protein sequence ID" value="CAB4873870.1"/>
    <property type="molecule type" value="Genomic_DNA"/>
</dbReference>
<name>A0A6J7DY06_9ZZZZ</name>
<proteinExistence type="predicted"/>
<dbReference type="Pfam" id="PF26563">
    <property type="entry name" value="Rv3660c_N"/>
    <property type="match status" value="1"/>
</dbReference>
<dbReference type="InterPro" id="IPR050625">
    <property type="entry name" value="ParA/MinD_ATPase"/>
</dbReference>
<dbReference type="GO" id="GO:0051782">
    <property type="term" value="P:negative regulation of cell division"/>
    <property type="evidence" value="ECO:0007669"/>
    <property type="project" value="TreeGrafter"/>
</dbReference>